<feature type="chain" id="PRO_5043779547" evidence="1">
    <location>
        <begin position="20"/>
        <end position="206"/>
    </location>
</feature>
<sequence>MKRLITLILCLACFQFASAQVFKMGVKGGLNTSNIRISNYVNSNKIGSIEAGDAQLGYHLGLMARVKIPVISIYVQPELLLTSGSNEFKTDLTPLSLAEVEYKYKRLDIPVLLGFKFGPARINAGPVYSRIIHEKWNNSDMVEPHANEGTWGFQGGMGVDILKKLALDFRYETNLSKFGEGMSLAGEEVKFDSRSQQWILSLGVYF</sequence>
<dbReference type="InterPro" id="IPR025665">
    <property type="entry name" value="Beta-barrel_OMP_2"/>
</dbReference>
<evidence type="ECO:0000256" key="1">
    <source>
        <dbReference type="SAM" id="SignalP"/>
    </source>
</evidence>
<evidence type="ECO:0000259" key="2">
    <source>
        <dbReference type="Pfam" id="PF13568"/>
    </source>
</evidence>
<comment type="caution">
    <text evidence="3">The sequence shown here is derived from an EMBL/GenBank/DDBJ whole genome shotgun (WGS) entry which is preliminary data.</text>
</comment>
<dbReference type="Gene3D" id="2.40.160.20">
    <property type="match status" value="1"/>
</dbReference>
<protein>
    <submittedName>
        <fullName evidence="3">Porin family protein</fullName>
    </submittedName>
</protein>
<dbReference type="Pfam" id="PF13568">
    <property type="entry name" value="OMP_b-brl_2"/>
    <property type="match status" value="1"/>
</dbReference>
<keyword evidence="1" id="KW-0732">Signal</keyword>
<dbReference type="EMBL" id="JBDKWZ010000007">
    <property type="protein sequence ID" value="MEN7548997.1"/>
    <property type="molecule type" value="Genomic_DNA"/>
</dbReference>
<organism evidence="3 4">
    <name type="scientific">Rapidithrix thailandica</name>
    <dbReference type="NCBI Taxonomy" id="413964"/>
    <lineage>
        <taxon>Bacteria</taxon>
        <taxon>Pseudomonadati</taxon>
        <taxon>Bacteroidota</taxon>
        <taxon>Cytophagia</taxon>
        <taxon>Cytophagales</taxon>
        <taxon>Flammeovirgaceae</taxon>
        <taxon>Rapidithrix</taxon>
    </lineage>
</organism>
<feature type="domain" description="Outer membrane protein beta-barrel" evidence="2">
    <location>
        <begin position="20"/>
        <end position="177"/>
    </location>
</feature>
<accession>A0AAW9RVU8</accession>
<dbReference type="Proteomes" id="UP001403385">
    <property type="component" value="Unassembled WGS sequence"/>
</dbReference>
<feature type="signal peptide" evidence="1">
    <location>
        <begin position="1"/>
        <end position="19"/>
    </location>
</feature>
<evidence type="ECO:0000313" key="4">
    <source>
        <dbReference type="Proteomes" id="UP001403385"/>
    </source>
</evidence>
<evidence type="ECO:0000313" key="3">
    <source>
        <dbReference type="EMBL" id="MEN7548997.1"/>
    </source>
</evidence>
<reference evidence="3 4" key="1">
    <citation type="submission" date="2024-04" db="EMBL/GenBank/DDBJ databases">
        <title>Novel genus in family Flammeovirgaceae.</title>
        <authorList>
            <person name="Nguyen T.H."/>
            <person name="Vuong T.Q."/>
            <person name="Le H."/>
            <person name="Kim S.-G."/>
        </authorList>
    </citation>
    <scope>NUCLEOTIDE SEQUENCE [LARGE SCALE GENOMIC DNA]</scope>
    <source>
        <strain evidence="3 4">JCM 23209</strain>
    </source>
</reference>
<dbReference type="RefSeq" id="WP_346821770.1">
    <property type="nucleotide sequence ID" value="NZ_JBDKWZ010000007.1"/>
</dbReference>
<dbReference type="AlphaFoldDB" id="A0AAW9RVU8"/>
<gene>
    <name evidence="3" type="ORF">AAG747_13825</name>
</gene>
<keyword evidence="4" id="KW-1185">Reference proteome</keyword>
<name>A0AAW9RVU8_9BACT</name>
<proteinExistence type="predicted"/>